<dbReference type="RefSeq" id="WP_087620612.1">
    <property type="nucleotide sequence ID" value="NZ_NEXX01000003.1"/>
</dbReference>
<gene>
    <name evidence="2" type="ORF">CAP51_09955</name>
</gene>
<accession>A0A1Z9YXS2</accession>
<feature type="compositionally biased region" description="Low complexity" evidence="1">
    <location>
        <begin position="82"/>
        <end position="91"/>
    </location>
</feature>
<keyword evidence="3" id="KW-1185">Reference proteome</keyword>
<dbReference type="Proteomes" id="UP000196536">
    <property type="component" value="Unassembled WGS sequence"/>
</dbReference>
<dbReference type="EMBL" id="NEXX01000003">
    <property type="protein sequence ID" value="OUY07010.1"/>
    <property type="molecule type" value="Genomic_DNA"/>
</dbReference>
<feature type="region of interest" description="Disordered" evidence="1">
    <location>
        <begin position="63"/>
        <end position="91"/>
    </location>
</feature>
<evidence type="ECO:0000313" key="2">
    <source>
        <dbReference type="EMBL" id="OUY07010.1"/>
    </source>
</evidence>
<reference evidence="2 3" key="1">
    <citation type="submission" date="2017-05" db="EMBL/GenBank/DDBJ databases">
        <title>Acinetobacter populi ANC 5415 (= PBJ7), whole genome shotgun sequencing project.</title>
        <authorList>
            <person name="Nemec A."/>
            <person name="Radolfova-Krizova L."/>
        </authorList>
    </citation>
    <scope>NUCLEOTIDE SEQUENCE [LARGE SCALE GENOMIC DNA]</scope>
    <source>
        <strain evidence="2 3">PBJ7</strain>
    </source>
</reference>
<sequence>MAKYTYTYGGSQAAFVFSGVVILSQGVATAVDEDVHQKLSGNKFAKYLIDKGELVIEEITEDAATKASSKTGSGRGKGGKTGTAAANAEKAANEAEQAALTAVKASLTELQITFTDDESLEQLQAKLEQAKE</sequence>
<organism evidence="2 3">
    <name type="scientific">Acinetobacter populi</name>
    <dbReference type="NCBI Taxonomy" id="1582270"/>
    <lineage>
        <taxon>Bacteria</taxon>
        <taxon>Pseudomonadati</taxon>
        <taxon>Pseudomonadota</taxon>
        <taxon>Gammaproteobacteria</taxon>
        <taxon>Moraxellales</taxon>
        <taxon>Moraxellaceae</taxon>
        <taxon>Acinetobacter</taxon>
    </lineage>
</organism>
<protein>
    <submittedName>
        <fullName evidence="2">Uncharacterized protein</fullName>
    </submittedName>
</protein>
<evidence type="ECO:0000256" key="1">
    <source>
        <dbReference type="SAM" id="MobiDB-lite"/>
    </source>
</evidence>
<dbReference type="AlphaFoldDB" id="A0A1Z9YXS2"/>
<dbReference type="OrthoDB" id="6690807at2"/>
<name>A0A1Z9YXS2_9GAMM</name>
<comment type="caution">
    <text evidence="2">The sequence shown here is derived from an EMBL/GenBank/DDBJ whole genome shotgun (WGS) entry which is preliminary data.</text>
</comment>
<proteinExistence type="predicted"/>
<evidence type="ECO:0000313" key="3">
    <source>
        <dbReference type="Proteomes" id="UP000196536"/>
    </source>
</evidence>